<gene>
    <name evidence="1" type="ordered locus">ELI_3911</name>
</gene>
<dbReference type="HOGENOM" id="CLU_3117964_0_0_9"/>
<evidence type="ECO:0000313" key="2">
    <source>
        <dbReference type="Proteomes" id="UP000006873"/>
    </source>
</evidence>
<dbReference type="KEGG" id="elm:ELI_3911"/>
<evidence type="ECO:0000313" key="1">
    <source>
        <dbReference type="EMBL" id="ADO38855.1"/>
    </source>
</evidence>
<accession>E3GGQ0</accession>
<sequence>MTDIAANAHVGLGPLAYYFNRDVDSDTLKNSMKDSFVFLGAYRNMPPQIL</sequence>
<dbReference type="EMBL" id="CP002273">
    <property type="protein sequence ID" value="ADO38855.1"/>
    <property type="molecule type" value="Genomic_DNA"/>
</dbReference>
<keyword evidence="2" id="KW-1185">Reference proteome</keyword>
<accession>A0A1I5QRM9</accession>
<name>E3GGQ0_9FIRM</name>
<dbReference type="GeneID" id="68365603"/>
<dbReference type="Proteomes" id="UP000006873">
    <property type="component" value="Chromosome"/>
</dbReference>
<organism evidence="1 2">
    <name type="scientific">Eubacterium callanderi</name>
    <dbReference type="NCBI Taxonomy" id="53442"/>
    <lineage>
        <taxon>Bacteria</taxon>
        <taxon>Bacillati</taxon>
        <taxon>Bacillota</taxon>
        <taxon>Clostridia</taxon>
        <taxon>Eubacteriales</taxon>
        <taxon>Eubacteriaceae</taxon>
        <taxon>Eubacterium</taxon>
    </lineage>
</organism>
<reference key="1">
    <citation type="submission" date="2010-09" db="EMBL/GenBank/DDBJ databases">
        <authorList>
            <person name="Roh H."/>
            <person name="Ko H.-J."/>
            <person name="Kim D."/>
            <person name="Choi D.G."/>
            <person name="Park S."/>
            <person name="Kim S."/>
            <person name="Kim K.H."/>
            <person name="Chang I.S."/>
            <person name="Choi I.-G."/>
        </authorList>
    </citation>
    <scope>NUCLEOTIDE SEQUENCE</scope>
    <source>
        <strain>KIST612</strain>
    </source>
</reference>
<dbReference type="AlphaFoldDB" id="E3GGQ0"/>
<protein>
    <submittedName>
        <fullName evidence="1">Uncharacterized protein</fullName>
    </submittedName>
</protein>
<proteinExistence type="predicted"/>
<dbReference type="RefSeq" id="WP_013382162.1">
    <property type="nucleotide sequence ID" value="NC_014624.2"/>
</dbReference>
<reference evidence="1 2" key="2">
    <citation type="journal article" date="2011" name="J. Bacteriol.">
        <title>Complete genome sequence of a carbon monoxide-utilizing acetogen, Eubacterium limosum KIST612.</title>
        <authorList>
            <person name="Roh H."/>
            <person name="Ko H.J."/>
            <person name="Kim D."/>
            <person name="Choi D.G."/>
            <person name="Park S."/>
            <person name="Kim S."/>
            <person name="Chang I.S."/>
            <person name="Choi I.G."/>
        </authorList>
    </citation>
    <scope>NUCLEOTIDE SEQUENCE [LARGE SCALE GENOMIC DNA]</scope>
    <source>
        <strain evidence="1 2">KIST612</strain>
    </source>
</reference>